<proteinExistence type="inferred from homology"/>
<dbReference type="Gene3D" id="3.30.70.1560">
    <property type="entry name" value="Alpha-L RNA-binding motif"/>
    <property type="match status" value="1"/>
</dbReference>
<protein>
    <recommendedName>
        <fullName evidence="4">Pseudouridine synthase</fullName>
        <ecNumber evidence="4">5.4.99.-</ecNumber>
    </recommendedName>
</protein>
<dbReference type="PANTHER" id="PTHR47683">
    <property type="entry name" value="PSEUDOURIDINE SYNTHASE FAMILY PROTEIN-RELATED"/>
    <property type="match status" value="1"/>
</dbReference>
<feature type="domain" description="RNA-binding S4" evidence="5">
    <location>
        <begin position="1"/>
        <end position="63"/>
    </location>
</feature>
<evidence type="ECO:0000256" key="2">
    <source>
        <dbReference type="ARBA" id="ARBA00023235"/>
    </source>
</evidence>
<gene>
    <name evidence="6" type="ORF">IAA86_02105</name>
</gene>
<dbReference type="Gene3D" id="3.10.290.10">
    <property type="entry name" value="RNA-binding S4 domain"/>
    <property type="match status" value="1"/>
</dbReference>
<dbReference type="InterPro" id="IPR006145">
    <property type="entry name" value="PsdUridine_synth_RsuA/RluA"/>
</dbReference>
<dbReference type="Proteomes" id="UP000886865">
    <property type="component" value="Unassembled WGS sequence"/>
</dbReference>
<comment type="caution">
    <text evidence="6">The sequence shown here is derived from an EMBL/GenBank/DDBJ whole genome shotgun (WGS) entry which is preliminary data.</text>
</comment>
<keyword evidence="2 4" id="KW-0413">Isomerase</keyword>
<dbReference type="GO" id="GO:0120159">
    <property type="term" value="F:rRNA pseudouridine synthase activity"/>
    <property type="evidence" value="ECO:0007669"/>
    <property type="project" value="UniProtKB-ARBA"/>
</dbReference>
<dbReference type="PROSITE" id="PS50889">
    <property type="entry name" value="S4"/>
    <property type="match status" value="1"/>
</dbReference>
<dbReference type="InterPro" id="IPR042092">
    <property type="entry name" value="PsdUridine_s_RsuA/RluB/E/F_cat"/>
</dbReference>
<dbReference type="PANTHER" id="PTHR47683:SF2">
    <property type="entry name" value="RNA-BINDING S4 DOMAIN-CONTAINING PROTEIN"/>
    <property type="match status" value="1"/>
</dbReference>
<evidence type="ECO:0000259" key="5">
    <source>
        <dbReference type="SMART" id="SM00363"/>
    </source>
</evidence>
<dbReference type="GO" id="GO:0003723">
    <property type="term" value="F:RNA binding"/>
    <property type="evidence" value="ECO:0007669"/>
    <property type="project" value="UniProtKB-KW"/>
</dbReference>
<dbReference type="CDD" id="cd00165">
    <property type="entry name" value="S4"/>
    <property type="match status" value="1"/>
</dbReference>
<evidence type="ECO:0000256" key="3">
    <source>
        <dbReference type="PROSITE-ProRule" id="PRU00182"/>
    </source>
</evidence>
<evidence type="ECO:0000313" key="6">
    <source>
        <dbReference type="EMBL" id="HIS73797.1"/>
    </source>
</evidence>
<dbReference type="PROSITE" id="PS01149">
    <property type="entry name" value="PSI_RSU"/>
    <property type="match status" value="1"/>
</dbReference>
<dbReference type="EMBL" id="DVJQ01000018">
    <property type="protein sequence ID" value="HIS73797.1"/>
    <property type="molecule type" value="Genomic_DNA"/>
</dbReference>
<dbReference type="Pfam" id="PF00849">
    <property type="entry name" value="PseudoU_synth_2"/>
    <property type="match status" value="1"/>
</dbReference>
<organism evidence="6 7">
    <name type="scientific">Candidatus Galligastranaerophilus intestinavium</name>
    <dbReference type="NCBI Taxonomy" id="2840836"/>
    <lineage>
        <taxon>Bacteria</taxon>
        <taxon>Candidatus Galligastranaerophilus</taxon>
    </lineage>
</organism>
<dbReference type="InterPro" id="IPR002942">
    <property type="entry name" value="S4_RNA-bd"/>
</dbReference>
<dbReference type="SUPFAM" id="SSF55120">
    <property type="entry name" value="Pseudouridine synthase"/>
    <property type="match status" value="1"/>
</dbReference>
<name>A0A9D1FHZ1_9BACT</name>
<dbReference type="FunFam" id="3.10.290.10:FF:000003">
    <property type="entry name" value="Pseudouridine synthase"/>
    <property type="match status" value="1"/>
</dbReference>
<dbReference type="GO" id="GO:0000455">
    <property type="term" value="P:enzyme-directed rRNA pseudouridine synthesis"/>
    <property type="evidence" value="ECO:0007669"/>
    <property type="project" value="UniProtKB-ARBA"/>
</dbReference>
<dbReference type="InterPro" id="IPR020103">
    <property type="entry name" value="PsdUridine_synth_cat_dom_sf"/>
</dbReference>
<dbReference type="CDD" id="cd02870">
    <property type="entry name" value="PseudoU_synth_RsuA_like"/>
    <property type="match status" value="1"/>
</dbReference>
<keyword evidence="3" id="KW-0694">RNA-binding</keyword>
<dbReference type="EC" id="5.4.99.-" evidence="4"/>
<dbReference type="Pfam" id="PF01479">
    <property type="entry name" value="S4"/>
    <property type="match status" value="1"/>
</dbReference>
<dbReference type="InterPro" id="IPR018496">
    <property type="entry name" value="PsdUridine_synth_RsuA/RluB_CS"/>
</dbReference>
<comment type="similarity">
    <text evidence="1 4">Belongs to the pseudouridine synthase RsuA family.</text>
</comment>
<dbReference type="SMART" id="SM00363">
    <property type="entry name" value="S4"/>
    <property type="match status" value="1"/>
</dbReference>
<dbReference type="NCBIfam" id="TIGR00093">
    <property type="entry name" value="pseudouridine synthase"/>
    <property type="match status" value="1"/>
</dbReference>
<dbReference type="InterPro" id="IPR050343">
    <property type="entry name" value="RsuA_PseudoU_synthase"/>
</dbReference>
<dbReference type="Gene3D" id="3.30.70.580">
    <property type="entry name" value="Pseudouridine synthase I, catalytic domain, N-terminal subdomain"/>
    <property type="match status" value="1"/>
</dbReference>
<dbReference type="InterPro" id="IPR020094">
    <property type="entry name" value="TruA/RsuA/RluB/E/F_N"/>
</dbReference>
<dbReference type="SUPFAM" id="SSF55174">
    <property type="entry name" value="Alpha-L RNA-binding motif"/>
    <property type="match status" value="1"/>
</dbReference>
<dbReference type="InterPro" id="IPR036986">
    <property type="entry name" value="S4_RNA-bd_sf"/>
</dbReference>
<evidence type="ECO:0000313" key="7">
    <source>
        <dbReference type="Proteomes" id="UP000886865"/>
    </source>
</evidence>
<sequence>MRINKYIASSGFCSRRKADELIESGRVQVNGKTVTLLGYEIRTKDKVSIDGKTLRVMKLEYYRFYKPTGYITTSDDEKGRKTIYDILPDELKHLRPVGRLDKDSSGLLILTNDGNLVYELTHPSLKVAKVYRVTVDAFLKVEDLEKLAGGIEIEKGKIAYCDCEIIERKKNETLLEVTLYQGLNRQIRKMVEHLGHNVVHLKRIRHATIDLVGLKKGQYKPIKPKQLKELKSYLDKIKEKEGI</sequence>
<evidence type="ECO:0000256" key="4">
    <source>
        <dbReference type="RuleBase" id="RU003887"/>
    </source>
</evidence>
<dbReference type="AlphaFoldDB" id="A0A9D1FHZ1"/>
<dbReference type="InterPro" id="IPR000748">
    <property type="entry name" value="PsdUridine_synth_RsuA/RluB/E/F"/>
</dbReference>
<reference evidence="6" key="1">
    <citation type="submission" date="2020-10" db="EMBL/GenBank/DDBJ databases">
        <authorList>
            <person name="Gilroy R."/>
        </authorList>
    </citation>
    <scope>NUCLEOTIDE SEQUENCE</scope>
    <source>
        <strain evidence="6">CHK152-2871</strain>
    </source>
</reference>
<accession>A0A9D1FHZ1</accession>
<reference evidence="6" key="2">
    <citation type="journal article" date="2021" name="PeerJ">
        <title>Extensive microbial diversity within the chicken gut microbiome revealed by metagenomics and culture.</title>
        <authorList>
            <person name="Gilroy R."/>
            <person name="Ravi A."/>
            <person name="Getino M."/>
            <person name="Pursley I."/>
            <person name="Horton D.L."/>
            <person name="Alikhan N.F."/>
            <person name="Baker D."/>
            <person name="Gharbi K."/>
            <person name="Hall N."/>
            <person name="Watson M."/>
            <person name="Adriaenssens E.M."/>
            <person name="Foster-Nyarko E."/>
            <person name="Jarju S."/>
            <person name="Secka A."/>
            <person name="Antonio M."/>
            <person name="Oren A."/>
            <person name="Chaudhuri R.R."/>
            <person name="La Ragione R."/>
            <person name="Hildebrand F."/>
            <person name="Pallen M.J."/>
        </authorList>
    </citation>
    <scope>NUCLEOTIDE SEQUENCE</scope>
    <source>
        <strain evidence="6">CHK152-2871</strain>
    </source>
</reference>
<evidence type="ECO:0000256" key="1">
    <source>
        <dbReference type="ARBA" id="ARBA00008348"/>
    </source>
</evidence>